<evidence type="ECO:0000313" key="2">
    <source>
        <dbReference type="EMBL" id="TGZ84925.1"/>
    </source>
</evidence>
<keyword evidence="3" id="KW-1185">Reference proteome</keyword>
<feature type="transmembrane region" description="Helical" evidence="1">
    <location>
        <begin position="77"/>
        <end position="102"/>
    </location>
</feature>
<reference evidence="2 3" key="1">
    <citation type="submission" date="2019-04" db="EMBL/GenBank/DDBJ databases">
        <title>Comparative genomics and transcriptomics to analyze fruiting body development in filamentous ascomycetes.</title>
        <authorList>
            <consortium name="DOE Joint Genome Institute"/>
            <person name="Lutkenhaus R."/>
            <person name="Traeger S."/>
            <person name="Breuer J."/>
            <person name="Kuo A."/>
            <person name="Lipzen A."/>
            <person name="Pangilinan J."/>
            <person name="Dilworth D."/>
            <person name="Sandor L."/>
            <person name="Poggeler S."/>
            <person name="Barry K."/>
            <person name="Grigoriev I.V."/>
            <person name="Nowrousian M."/>
        </authorList>
    </citation>
    <scope>NUCLEOTIDE SEQUENCE [LARGE SCALE GENOMIC DNA]</scope>
    <source>
        <strain evidence="2 3">CBS 389.68</strain>
    </source>
</reference>
<keyword evidence="1" id="KW-1133">Transmembrane helix</keyword>
<proteinExistence type="predicted"/>
<keyword evidence="1" id="KW-0812">Transmembrane</keyword>
<protein>
    <submittedName>
        <fullName evidence="2">Uncharacterized protein</fullName>
    </submittedName>
</protein>
<organism evidence="2 3">
    <name type="scientific">Ascodesmis nigricans</name>
    <dbReference type="NCBI Taxonomy" id="341454"/>
    <lineage>
        <taxon>Eukaryota</taxon>
        <taxon>Fungi</taxon>
        <taxon>Dikarya</taxon>
        <taxon>Ascomycota</taxon>
        <taxon>Pezizomycotina</taxon>
        <taxon>Pezizomycetes</taxon>
        <taxon>Pezizales</taxon>
        <taxon>Ascodesmidaceae</taxon>
        <taxon>Ascodesmis</taxon>
    </lineage>
</organism>
<feature type="transmembrane region" description="Helical" evidence="1">
    <location>
        <begin position="312"/>
        <end position="333"/>
    </location>
</feature>
<feature type="transmembrane region" description="Helical" evidence="1">
    <location>
        <begin position="195"/>
        <end position="219"/>
    </location>
</feature>
<gene>
    <name evidence="2" type="ORF">EX30DRAFT_360883</name>
</gene>
<feature type="transmembrane region" description="Helical" evidence="1">
    <location>
        <begin position="283"/>
        <end position="306"/>
    </location>
</feature>
<dbReference type="AlphaFoldDB" id="A0A4V3SJQ6"/>
<feature type="transmembrane region" description="Helical" evidence="1">
    <location>
        <begin position="154"/>
        <end position="175"/>
    </location>
</feature>
<sequence length="403" mass="46042">MPEIDTEFSWDPARGGWGVITLDPFERELSVPPPALGAHFSLSSTVTIIVGMLLLSAMSMVIACVARNINNLMAVNWGRFMTITICGVSSLFVATVTMFVIAIDPSESDTHCNAVFVVAASFWVFTKTLLHMWFNEKLYIRRFMKDLEYKRWNAWYKVNTLGLGVGFAMMLWVTGRYYHAQVTSPECRIGVTHQSLLIWVVIYLFMTNAYMALSFVRLFPSISTLIRPFRHRLPHLRPNAIRPAIYIPPSIMPPKDGDLADNTFELDNLIVEQTARKERNKGILLCVLYAVTAIIPLGMVTCLVYTGRNANWWMYVVPAVVDTVVAGVVVGCYEGRPWRHWGLGRLIEARRRMKKARDLGICIECGWDEKEQERKKERERRGEFGRRIGYDVPWDQVEAGLYT</sequence>
<dbReference type="Proteomes" id="UP000298138">
    <property type="component" value="Unassembled WGS sequence"/>
</dbReference>
<dbReference type="OrthoDB" id="3210850at2759"/>
<feature type="transmembrane region" description="Helical" evidence="1">
    <location>
        <begin position="114"/>
        <end position="134"/>
    </location>
</feature>
<keyword evidence="1" id="KW-0472">Membrane</keyword>
<dbReference type="InParanoid" id="A0A4V3SJQ6"/>
<accession>A0A4V3SJQ6</accession>
<evidence type="ECO:0000313" key="3">
    <source>
        <dbReference type="Proteomes" id="UP000298138"/>
    </source>
</evidence>
<feature type="transmembrane region" description="Helical" evidence="1">
    <location>
        <begin position="40"/>
        <end position="65"/>
    </location>
</feature>
<name>A0A4V3SJQ6_9PEZI</name>
<dbReference type="EMBL" id="ML220112">
    <property type="protein sequence ID" value="TGZ84925.1"/>
    <property type="molecule type" value="Genomic_DNA"/>
</dbReference>
<evidence type="ECO:0000256" key="1">
    <source>
        <dbReference type="SAM" id="Phobius"/>
    </source>
</evidence>